<dbReference type="AlphaFoldDB" id="A0A915PXF1"/>
<organism evidence="1 2">
    <name type="scientific">Setaria digitata</name>
    <dbReference type="NCBI Taxonomy" id="48799"/>
    <lineage>
        <taxon>Eukaryota</taxon>
        <taxon>Metazoa</taxon>
        <taxon>Ecdysozoa</taxon>
        <taxon>Nematoda</taxon>
        <taxon>Chromadorea</taxon>
        <taxon>Rhabditida</taxon>
        <taxon>Spirurina</taxon>
        <taxon>Spiruromorpha</taxon>
        <taxon>Filarioidea</taxon>
        <taxon>Setariidae</taxon>
        <taxon>Setaria</taxon>
    </lineage>
</organism>
<accession>A0A915PXF1</accession>
<evidence type="ECO:0000313" key="2">
    <source>
        <dbReference type="WBParaSite" id="sdigi.contig413.g8158.t1"/>
    </source>
</evidence>
<sequence>MARFLQLLQALPPDAIWVYSRAKDSDCRMSKGICGRIERKAREAPKIGTCG</sequence>
<dbReference type="Proteomes" id="UP000887581">
    <property type="component" value="Unplaced"/>
</dbReference>
<reference evidence="2" key="1">
    <citation type="submission" date="2022-11" db="UniProtKB">
        <authorList>
            <consortium name="WormBaseParasite"/>
        </authorList>
    </citation>
    <scope>IDENTIFICATION</scope>
</reference>
<keyword evidence="1" id="KW-1185">Reference proteome</keyword>
<protein>
    <submittedName>
        <fullName evidence="2">Uncharacterized protein</fullName>
    </submittedName>
</protein>
<proteinExistence type="predicted"/>
<name>A0A915PXF1_9BILA</name>
<dbReference type="WBParaSite" id="sdigi.contig413.g8158.t1">
    <property type="protein sequence ID" value="sdigi.contig413.g8158.t1"/>
    <property type="gene ID" value="sdigi.contig413.g8158"/>
</dbReference>
<evidence type="ECO:0000313" key="1">
    <source>
        <dbReference type="Proteomes" id="UP000887581"/>
    </source>
</evidence>